<dbReference type="RefSeq" id="WP_251833601.1">
    <property type="nucleotide sequence ID" value="NZ_JACSPS010000002.1"/>
</dbReference>
<name>A0ABR8WMV7_9FLAO</name>
<gene>
    <name evidence="2" type="ORF">H9628_08000</name>
</gene>
<dbReference type="Proteomes" id="UP000626242">
    <property type="component" value="Unassembled WGS sequence"/>
</dbReference>
<dbReference type="CDD" id="cd00761">
    <property type="entry name" value="Glyco_tranf_GTA_type"/>
    <property type="match status" value="1"/>
</dbReference>
<feature type="domain" description="Glycosyltransferase 2-like" evidence="1">
    <location>
        <begin position="11"/>
        <end position="145"/>
    </location>
</feature>
<evidence type="ECO:0000259" key="1">
    <source>
        <dbReference type="Pfam" id="PF00535"/>
    </source>
</evidence>
<dbReference type="PANTHER" id="PTHR22916">
    <property type="entry name" value="GLYCOSYLTRANSFERASE"/>
    <property type="match status" value="1"/>
</dbReference>
<protein>
    <submittedName>
        <fullName evidence="2">Glycosyltransferase family 2 protein</fullName>
    </submittedName>
</protein>
<organism evidence="2 3">
    <name type="scientific">Kaistella pullorum</name>
    <dbReference type="NCBI Taxonomy" id="2763074"/>
    <lineage>
        <taxon>Bacteria</taxon>
        <taxon>Pseudomonadati</taxon>
        <taxon>Bacteroidota</taxon>
        <taxon>Flavobacteriia</taxon>
        <taxon>Flavobacteriales</taxon>
        <taxon>Weeksellaceae</taxon>
        <taxon>Chryseobacterium group</taxon>
        <taxon>Kaistella</taxon>
    </lineage>
</organism>
<sequence length="276" mass="31684">MKTHEVTDLISVIIPVYNAENSIGTTLDSVRKQTWKGSFEIIIIDDGSTDRSIAIVESFRLNNPSLDIKIVRQSNRGVSAARNRGLKMATGNFLALLDADDVWLPEKTKLQMHYLKNDSLDIDFLSCVRVGHRVKFPYSADQNGLIPVTFQKLLLRNEIPTPTVIFKRKILENTGFFSESHRFAEDHNYWLKIARKNRMFILNKELVVAGGGKRSFGASGLSGNLREMEKGFQKTLVEMKELTFLSPSQYIFYKIFYSSKYILRLARNQYYKLKGR</sequence>
<proteinExistence type="predicted"/>
<dbReference type="PANTHER" id="PTHR22916:SF3">
    <property type="entry name" value="UDP-GLCNAC:BETAGAL BETA-1,3-N-ACETYLGLUCOSAMINYLTRANSFERASE-LIKE PROTEIN 1"/>
    <property type="match status" value="1"/>
</dbReference>
<dbReference type="Pfam" id="PF00535">
    <property type="entry name" value="Glycos_transf_2"/>
    <property type="match status" value="1"/>
</dbReference>
<dbReference type="InterPro" id="IPR001173">
    <property type="entry name" value="Glyco_trans_2-like"/>
</dbReference>
<dbReference type="SUPFAM" id="SSF53448">
    <property type="entry name" value="Nucleotide-diphospho-sugar transferases"/>
    <property type="match status" value="1"/>
</dbReference>
<accession>A0ABR8WMV7</accession>
<evidence type="ECO:0000313" key="3">
    <source>
        <dbReference type="Proteomes" id="UP000626242"/>
    </source>
</evidence>
<reference evidence="2 3" key="1">
    <citation type="submission" date="2020-08" db="EMBL/GenBank/DDBJ databases">
        <title>A Genomic Blueprint of the Chicken Gut Microbiome.</title>
        <authorList>
            <person name="Gilroy R."/>
            <person name="Ravi A."/>
            <person name="Getino M."/>
            <person name="Pursley I."/>
            <person name="Horton D.L."/>
            <person name="Alikhan N.-F."/>
            <person name="Baker D."/>
            <person name="Gharbi K."/>
            <person name="Hall N."/>
            <person name="Watson M."/>
            <person name="Adriaenssens E.M."/>
            <person name="Foster-Nyarko E."/>
            <person name="Jarju S."/>
            <person name="Secka A."/>
            <person name="Antonio M."/>
            <person name="Oren A."/>
            <person name="Chaudhuri R."/>
            <person name="La Ragione R.M."/>
            <person name="Hildebrand F."/>
            <person name="Pallen M.J."/>
        </authorList>
    </citation>
    <scope>NUCLEOTIDE SEQUENCE [LARGE SCALE GENOMIC DNA]</scope>
    <source>
        <strain evidence="2 3">Sa1CVA4</strain>
    </source>
</reference>
<dbReference type="EMBL" id="JACSPS010000002">
    <property type="protein sequence ID" value="MBD8018413.1"/>
    <property type="molecule type" value="Genomic_DNA"/>
</dbReference>
<keyword evidence="3" id="KW-1185">Reference proteome</keyword>
<evidence type="ECO:0000313" key="2">
    <source>
        <dbReference type="EMBL" id="MBD8018413.1"/>
    </source>
</evidence>
<dbReference type="InterPro" id="IPR029044">
    <property type="entry name" value="Nucleotide-diphossugar_trans"/>
</dbReference>
<comment type="caution">
    <text evidence="2">The sequence shown here is derived from an EMBL/GenBank/DDBJ whole genome shotgun (WGS) entry which is preliminary data.</text>
</comment>
<dbReference type="Gene3D" id="3.90.550.10">
    <property type="entry name" value="Spore Coat Polysaccharide Biosynthesis Protein SpsA, Chain A"/>
    <property type="match status" value="1"/>
</dbReference>